<dbReference type="Pfam" id="PF00403">
    <property type="entry name" value="HMA"/>
    <property type="match status" value="1"/>
</dbReference>
<dbReference type="AlphaFoldDB" id="A0A1N6FSG1"/>
<dbReference type="STRING" id="536979.SAMN04488055_2390"/>
<dbReference type="CDD" id="cd00371">
    <property type="entry name" value="HMA"/>
    <property type="match status" value="1"/>
</dbReference>
<feature type="region of interest" description="Disordered" evidence="1">
    <location>
        <begin position="103"/>
        <end position="126"/>
    </location>
</feature>
<evidence type="ECO:0000256" key="2">
    <source>
        <dbReference type="SAM" id="SignalP"/>
    </source>
</evidence>
<dbReference type="SUPFAM" id="SSF55008">
    <property type="entry name" value="HMA, heavy metal-associated domain"/>
    <property type="match status" value="1"/>
</dbReference>
<proteinExistence type="predicted"/>
<dbReference type="Gene3D" id="3.30.70.100">
    <property type="match status" value="1"/>
</dbReference>
<accession>A0A1N6FSG1</accession>
<dbReference type="GO" id="GO:0046872">
    <property type="term" value="F:metal ion binding"/>
    <property type="evidence" value="ECO:0007669"/>
    <property type="project" value="InterPro"/>
</dbReference>
<dbReference type="PROSITE" id="PS50846">
    <property type="entry name" value="HMA_2"/>
    <property type="match status" value="1"/>
</dbReference>
<dbReference type="InterPro" id="IPR036163">
    <property type="entry name" value="HMA_dom_sf"/>
</dbReference>
<evidence type="ECO:0000313" key="5">
    <source>
        <dbReference type="Proteomes" id="UP000185003"/>
    </source>
</evidence>
<reference evidence="4 5" key="1">
    <citation type="submission" date="2016-11" db="EMBL/GenBank/DDBJ databases">
        <authorList>
            <person name="Jaros S."/>
            <person name="Januszkiewicz K."/>
            <person name="Wedrychowicz H."/>
        </authorList>
    </citation>
    <scope>NUCLEOTIDE SEQUENCE [LARGE SCALE GENOMIC DNA]</scope>
    <source>
        <strain evidence="4 5">DSM 24787</strain>
    </source>
</reference>
<dbReference type="EMBL" id="FSRA01000001">
    <property type="protein sequence ID" value="SIN98266.1"/>
    <property type="molecule type" value="Genomic_DNA"/>
</dbReference>
<evidence type="ECO:0000259" key="3">
    <source>
        <dbReference type="PROSITE" id="PS50846"/>
    </source>
</evidence>
<gene>
    <name evidence="4" type="ORF">SAMN04488055_2390</name>
</gene>
<keyword evidence="5" id="KW-1185">Reference proteome</keyword>
<keyword evidence="2" id="KW-0732">Signal</keyword>
<evidence type="ECO:0000313" key="4">
    <source>
        <dbReference type="EMBL" id="SIN98266.1"/>
    </source>
</evidence>
<dbReference type="OrthoDB" id="5513217at2"/>
<feature type="domain" description="HMA" evidence="3">
    <location>
        <begin position="28"/>
        <end position="94"/>
    </location>
</feature>
<dbReference type="RefSeq" id="WP_074239459.1">
    <property type="nucleotide sequence ID" value="NZ_FSRA01000001.1"/>
</dbReference>
<evidence type="ECO:0000256" key="1">
    <source>
        <dbReference type="SAM" id="MobiDB-lite"/>
    </source>
</evidence>
<sequence length="126" mass="13766">MRIIQLVLVLLLTGAGVSMAQVKKGTLATAKIKVPSVQCNMCKDAIQRYFLKEEGVKSMVVDVKKKEATVKYYTDRTNIENIKTGIANAGYDADDVTANPDSYNDLPKCCKKPEDGGGPLNPKKKD</sequence>
<organism evidence="4 5">
    <name type="scientific">Chitinophaga niabensis</name>
    <dbReference type="NCBI Taxonomy" id="536979"/>
    <lineage>
        <taxon>Bacteria</taxon>
        <taxon>Pseudomonadati</taxon>
        <taxon>Bacteroidota</taxon>
        <taxon>Chitinophagia</taxon>
        <taxon>Chitinophagales</taxon>
        <taxon>Chitinophagaceae</taxon>
        <taxon>Chitinophaga</taxon>
    </lineage>
</organism>
<dbReference type="Proteomes" id="UP000185003">
    <property type="component" value="Unassembled WGS sequence"/>
</dbReference>
<dbReference type="InterPro" id="IPR006121">
    <property type="entry name" value="HMA_dom"/>
</dbReference>
<feature type="signal peptide" evidence="2">
    <location>
        <begin position="1"/>
        <end position="20"/>
    </location>
</feature>
<feature type="chain" id="PRO_5012297391" evidence="2">
    <location>
        <begin position="21"/>
        <end position="126"/>
    </location>
</feature>
<name>A0A1N6FSG1_9BACT</name>
<protein>
    <submittedName>
        <fullName evidence="4">Copper chaperone CopZ</fullName>
    </submittedName>
</protein>